<dbReference type="GO" id="GO:0042780">
    <property type="term" value="P:tRNA 3'-end processing"/>
    <property type="evidence" value="ECO:0007669"/>
    <property type="project" value="UniProtKB-UniRule"/>
</dbReference>
<evidence type="ECO:0000256" key="1">
    <source>
        <dbReference type="ARBA" id="ARBA00022490"/>
    </source>
</evidence>
<dbReference type="NCBIfam" id="TIGR01388">
    <property type="entry name" value="rnd"/>
    <property type="match status" value="1"/>
</dbReference>
<dbReference type="Gene3D" id="3.30.420.10">
    <property type="entry name" value="Ribonuclease H-like superfamily/Ribonuclease H"/>
    <property type="match status" value="1"/>
</dbReference>
<dbReference type="GO" id="GO:0008408">
    <property type="term" value="F:3'-5' exonuclease activity"/>
    <property type="evidence" value="ECO:0007669"/>
    <property type="project" value="InterPro"/>
</dbReference>
<dbReference type="GO" id="GO:0033890">
    <property type="term" value="F:ribonuclease D activity"/>
    <property type="evidence" value="ECO:0007669"/>
    <property type="project" value="UniProtKB-UniRule"/>
</dbReference>
<dbReference type="Pfam" id="PF00570">
    <property type="entry name" value="HRDC"/>
    <property type="match status" value="1"/>
</dbReference>
<keyword evidence="4 6" id="KW-0378">Hydrolase</keyword>
<gene>
    <name evidence="6" type="primary">rnd</name>
    <name evidence="8" type="ORF">EV695_1055</name>
</gene>
<dbReference type="PROSITE" id="PS50967">
    <property type="entry name" value="HRDC"/>
    <property type="match status" value="1"/>
</dbReference>
<name>A0A4R1F5L5_9GAMM</name>
<dbReference type="SMART" id="SM00474">
    <property type="entry name" value="35EXOc"/>
    <property type="match status" value="1"/>
</dbReference>
<evidence type="ECO:0000256" key="3">
    <source>
        <dbReference type="ARBA" id="ARBA00022722"/>
    </source>
</evidence>
<keyword evidence="9" id="KW-1185">Reference proteome</keyword>
<dbReference type="InterPro" id="IPR002121">
    <property type="entry name" value="HRDC_dom"/>
</dbReference>
<evidence type="ECO:0000313" key="9">
    <source>
        <dbReference type="Proteomes" id="UP000294887"/>
    </source>
</evidence>
<keyword evidence="5 6" id="KW-0269">Exonuclease</keyword>
<dbReference type="GO" id="GO:0000166">
    <property type="term" value="F:nucleotide binding"/>
    <property type="evidence" value="ECO:0007669"/>
    <property type="project" value="InterPro"/>
</dbReference>
<proteinExistence type="inferred from homology"/>
<dbReference type="HAMAP" id="MF_01899">
    <property type="entry name" value="RNase_D"/>
    <property type="match status" value="1"/>
</dbReference>
<comment type="similarity">
    <text evidence="6">Belongs to the RNase D family.</text>
</comment>
<evidence type="ECO:0000256" key="2">
    <source>
        <dbReference type="ARBA" id="ARBA00022694"/>
    </source>
</evidence>
<dbReference type="InterPro" id="IPR012337">
    <property type="entry name" value="RNaseH-like_sf"/>
</dbReference>
<reference evidence="8 9" key="1">
    <citation type="submission" date="2019-03" db="EMBL/GenBank/DDBJ databases">
        <title>Genomic Encyclopedia of Type Strains, Phase IV (KMG-IV): sequencing the most valuable type-strain genomes for metagenomic binning, comparative biology and taxonomic classification.</title>
        <authorList>
            <person name="Goeker M."/>
        </authorList>
    </citation>
    <scope>NUCLEOTIDE SEQUENCE [LARGE SCALE GENOMIC DNA]</scope>
    <source>
        <strain evidence="8 9">DSM 24830</strain>
    </source>
</reference>
<dbReference type="InterPro" id="IPR051086">
    <property type="entry name" value="RNase_D-like"/>
</dbReference>
<accession>A0A4R1F5L5</accession>
<organism evidence="8 9">
    <name type="scientific">Cocleimonas flava</name>
    <dbReference type="NCBI Taxonomy" id="634765"/>
    <lineage>
        <taxon>Bacteria</taxon>
        <taxon>Pseudomonadati</taxon>
        <taxon>Pseudomonadota</taxon>
        <taxon>Gammaproteobacteria</taxon>
        <taxon>Thiotrichales</taxon>
        <taxon>Thiotrichaceae</taxon>
        <taxon>Cocleimonas</taxon>
    </lineage>
</organism>
<dbReference type="CDD" id="cd06142">
    <property type="entry name" value="RNaseD_exo"/>
    <property type="match status" value="1"/>
</dbReference>
<evidence type="ECO:0000313" key="8">
    <source>
        <dbReference type="EMBL" id="TCJ89193.1"/>
    </source>
</evidence>
<dbReference type="AlphaFoldDB" id="A0A4R1F5L5"/>
<evidence type="ECO:0000259" key="7">
    <source>
        <dbReference type="PROSITE" id="PS50967"/>
    </source>
</evidence>
<dbReference type="InterPro" id="IPR044876">
    <property type="entry name" value="HRDC_dom_sf"/>
</dbReference>
<dbReference type="InterPro" id="IPR006292">
    <property type="entry name" value="RNase_D"/>
</dbReference>
<dbReference type="SMART" id="SM00341">
    <property type="entry name" value="HRDC"/>
    <property type="match status" value="1"/>
</dbReference>
<keyword evidence="3 6" id="KW-0540">Nuclease</keyword>
<dbReference type="SUPFAM" id="SSF53098">
    <property type="entry name" value="Ribonuclease H-like"/>
    <property type="match status" value="1"/>
</dbReference>
<comment type="subcellular location">
    <subcellularLocation>
        <location evidence="6">Cytoplasm</location>
    </subcellularLocation>
</comment>
<comment type="cofactor">
    <cofactor evidence="6">
        <name>a divalent metal cation</name>
        <dbReference type="ChEBI" id="CHEBI:60240"/>
    </cofactor>
</comment>
<dbReference type="InterPro" id="IPR010997">
    <property type="entry name" value="HRDC-like_sf"/>
</dbReference>
<keyword evidence="2 6" id="KW-0819">tRNA processing</keyword>
<protein>
    <recommendedName>
        <fullName evidence="6">Ribonuclease D</fullName>
        <shortName evidence="6">RNase D</shortName>
        <ecNumber evidence="6">3.1.13.5</ecNumber>
    </recommendedName>
</protein>
<dbReference type="Gene3D" id="1.10.150.80">
    <property type="entry name" value="HRDC domain"/>
    <property type="match status" value="1"/>
</dbReference>
<dbReference type="InterPro" id="IPR036397">
    <property type="entry name" value="RNaseH_sf"/>
</dbReference>
<dbReference type="PANTHER" id="PTHR47649:SF1">
    <property type="entry name" value="RIBONUCLEASE D"/>
    <property type="match status" value="1"/>
</dbReference>
<evidence type="ECO:0000256" key="4">
    <source>
        <dbReference type="ARBA" id="ARBA00022801"/>
    </source>
</evidence>
<dbReference type="SUPFAM" id="SSF47819">
    <property type="entry name" value="HRDC-like"/>
    <property type="match status" value="2"/>
</dbReference>
<comment type="function">
    <text evidence="6">Exonuclease involved in the 3' processing of various precursor tRNAs. Initiates hydrolysis at the 3'-terminus of an RNA molecule and releases 5'-mononucleotides.</text>
</comment>
<dbReference type="Pfam" id="PF01612">
    <property type="entry name" value="DNA_pol_A_exo1"/>
    <property type="match status" value="1"/>
</dbReference>
<dbReference type="GO" id="GO:0003676">
    <property type="term" value="F:nucleic acid binding"/>
    <property type="evidence" value="ECO:0007669"/>
    <property type="project" value="InterPro"/>
</dbReference>
<dbReference type="InterPro" id="IPR002562">
    <property type="entry name" value="3'-5'_exonuclease_dom"/>
</dbReference>
<comment type="catalytic activity">
    <reaction evidence="6">
        <text>Exonucleolytic cleavage that removes extra residues from the 3'-terminus of tRNA to produce 5'-mononucleotides.</text>
        <dbReference type="EC" id="3.1.13.5"/>
    </reaction>
</comment>
<sequence length="379" mass="43081">MFDLIETTEQLQNFVNKISNASWVAIDTEFLREKTYYAKLCLVQVEAEGLRACIDPLSIDDISSFSSILHNPNIVKVLHAAHQDLEILLQLTGKVPAPIFDTQVAASVLGIGDQMGYARLVEDMLGVSLAKTQSRTDWSKRPLKPAQLEYAIDDVRYLAQIYPKMIDKLKEQDRLSWLDKDFTRATDPEVYASNARERWKKVRGNQVLKRPQLAILRELAAWREDKAEKSDRPRKWIVSDDILLDLSRQQPSNLTEIGEIRGINADRSSNTHQIWLDLIKKGQNTPEEEWPELPRSKKPSPNQNALIDLLMIVVQIQAKKHNITAAVIATRKQLATLVQSGESRLSDDWRGELVNEQIHKVMSGEMTIGVENSIVSLIE</sequence>
<dbReference type="Proteomes" id="UP000294887">
    <property type="component" value="Unassembled WGS sequence"/>
</dbReference>
<dbReference type="PANTHER" id="PTHR47649">
    <property type="entry name" value="RIBONUCLEASE D"/>
    <property type="match status" value="1"/>
</dbReference>
<evidence type="ECO:0000256" key="5">
    <source>
        <dbReference type="ARBA" id="ARBA00022839"/>
    </source>
</evidence>
<evidence type="ECO:0000256" key="6">
    <source>
        <dbReference type="HAMAP-Rule" id="MF_01899"/>
    </source>
</evidence>
<dbReference type="EMBL" id="SMFQ01000002">
    <property type="protein sequence ID" value="TCJ89193.1"/>
    <property type="molecule type" value="Genomic_DNA"/>
</dbReference>
<dbReference type="RefSeq" id="WP_131904839.1">
    <property type="nucleotide sequence ID" value="NZ_BAAAFU010000008.1"/>
</dbReference>
<comment type="caution">
    <text evidence="8">The sequence shown here is derived from an EMBL/GenBank/DDBJ whole genome shotgun (WGS) entry which is preliminary data.</text>
</comment>
<feature type="domain" description="HRDC" evidence="7">
    <location>
        <begin position="209"/>
        <end position="289"/>
    </location>
</feature>
<dbReference type="OrthoDB" id="9800549at2"/>
<dbReference type="GO" id="GO:0005737">
    <property type="term" value="C:cytoplasm"/>
    <property type="evidence" value="ECO:0007669"/>
    <property type="project" value="UniProtKB-SubCell"/>
</dbReference>
<dbReference type="EC" id="3.1.13.5" evidence="6"/>
<keyword evidence="1 6" id="KW-0963">Cytoplasm</keyword>